<dbReference type="PANTHER" id="PTHR33164">
    <property type="entry name" value="TRANSCRIPTIONAL REGULATOR, MARR FAMILY"/>
    <property type="match status" value="1"/>
</dbReference>
<evidence type="ECO:0000313" key="5">
    <source>
        <dbReference type="EMBL" id="TCJ94993.1"/>
    </source>
</evidence>
<proteinExistence type="predicted"/>
<sequence>MDDDAADIDPAADRTELEVDIARDVRALTAISEQIGHVFARSNDLRPNDFRALMHVATADAEGSPVSAGQLSKVMGVSAPAVTYLVERMIESGHLDRVSDPADRRRVNLTYTDQGMAVAAGFFGPLGSRTRAALSDLPDTDLAAAHRVLVSVTTALREFYAEFPASGHAAE</sequence>
<feature type="domain" description="HTH marR-type" evidence="4">
    <location>
        <begin position="14"/>
        <end position="154"/>
    </location>
</feature>
<dbReference type="Gene3D" id="1.10.10.10">
    <property type="entry name" value="Winged helix-like DNA-binding domain superfamily/Winged helix DNA-binding domain"/>
    <property type="match status" value="1"/>
</dbReference>
<evidence type="ECO:0000256" key="3">
    <source>
        <dbReference type="ARBA" id="ARBA00023163"/>
    </source>
</evidence>
<keyword evidence="6" id="KW-1185">Reference proteome</keyword>
<dbReference type="RefSeq" id="WP_067451955.1">
    <property type="nucleotide sequence ID" value="NZ_SMFR01000003.1"/>
</dbReference>
<dbReference type="InterPro" id="IPR039422">
    <property type="entry name" value="MarR/SlyA-like"/>
</dbReference>
<dbReference type="Proteomes" id="UP000294856">
    <property type="component" value="Unassembled WGS sequence"/>
</dbReference>
<gene>
    <name evidence="5" type="ORF">DFR71_3906</name>
</gene>
<evidence type="ECO:0000256" key="1">
    <source>
        <dbReference type="ARBA" id="ARBA00023015"/>
    </source>
</evidence>
<evidence type="ECO:0000313" key="6">
    <source>
        <dbReference type="Proteomes" id="UP000294856"/>
    </source>
</evidence>
<dbReference type="PANTHER" id="PTHR33164:SF106">
    <property type="entry name" value="TRANSCRIPTIONAL REGULATORY PROTEIN"/>
    <property type="match status" value="1"/>
</dbReference>
<protein>
    <submittedName>
        <fullName evidence="5">MarR family transcriptional regulator</fullName>
    </submittedName>
</protein>
<accession>A0A4R1FKN6</accession>
<dbReference type="SMART" id="SM00347">
    <property type="entry name" value="HTH_MARR"/>
    <property type="match status" value="1"/>
</dbReference>
<reference evidence="5 6" key="1">
    <citation type="submission" date="2019-03" db="EMBL/GenBank/DDBJ databases">
        <title>Genomic Encyclopedia of Type Strains, Phase IV (KMG-IV): sequencing the most valuable type-strain genomes for metagenomic binning, comparative biology and taxonomic classification.</title>
        <authorList>
            <person name="Goeker M."/>
        </authorList>
    </citation>
    <scope>NUCLEOTIDE SEQUENCE [LARGE SCALE GENOMIC DNA]</scope>
    <source>
        <strain evidence="5 6">DSM 44684</strain>
    </source>
</reference>
<keyword evidence="2" id="KW-0238">DNA-binding</keyword>
<dbReference type="AlphaFoldDB" id="A0A4R1FKN6"/>
<comment type="caution">
    <text evidence="5">The sequence shown here is derived from an EMBL/GenBank/DDBJ whole genome shotgun (WGS) entry which is preliminary data.</text>
</comment>
<dbReference type="EMBL" id="SMFR01000003">
    <property type="protein sequence ID" value="TCJ94993.1"/>
    <property type="molecule type" value="Genomic_DNA"/>
</dbReference>
<dbReference type="Pfam" id="PF12802">
    <property type="entry name" value="MarR_2"/>
    <property type="match status" value="1"/>
</dbReference>
<name>A0A4R1FKN6_9NOCA</name>
<dbReference type="GO" id="GO:0003677">
    <property type="term" value="F:DNA binding"/>
    <property type="evidence" value="ECO:0007669"/>
    <property type="project" value="UniProtKB-KW"/>
</dbReference>
<dbReference type="InterPro" id="IPR036388">
    <property type="entry name" value="WH-like_DNA-bd_sf"/>
</dbReference>
<dbReference type="PROSITE" id="PS01117">
    <property type="entry name" value="HTH_MARR_1"/>
    <property type="match status" value="1"/>
</dbReference>
<dbReference type="PROSITE" id="PS50995">
    <property type="entry name" value="HTH_MARR_2"/>
    <property type="match status" value="1"/>
</dbReference>
<dbReference type="InterPro" id="IPR000835">
    <property type="entry name" value="HTH_MarR-typ"/>
</dbReference>
<organism evidence="5 6">
    <name type="scientific">Nocardia alba</name>
    <dbReference type="NCBI Taxonomy" id="225051"/>
    <lineage>
        <taxon>Bacteria</taxon>
        <taxon>Bacillati</taxon>
        <taxon>Actinomycetota</taxon>
        <taxon>Actinomycetes</taxon>
        <taxon>Mycobacteriales</taxon>
        <taxon>Nocardiaceae</taxon>
        <taxon>Nocardia</taxon>
    </lineage>
</organism>
<keyword evidence="1" id="KW-0805">Transcription regulation</keyword>
<dbReference type="InterPro" id="IPR036390">
    <property type="entry name" value="WH_DNA-bd_sf"/>
</dbReference>
<dbReference type="STRING" id="1210063.GCA_001612665_03564"/>
<evidence type="ECO:0000259" key="4">
    <source>
        <dbReference type="PROSITE" id="PS50995"/>
    </source>
</evidence>
<dbReference type="InterPro" id="IPR023187">
    <property type="entry name" value="Tscrpt_reg_MarR-type_CS"/>
</dbReference>
<dbReference type="GO" id="GO:0003700">
    <property type="term" value="F:DNA-binding transcription factor activity"/>
    <property type="evidence" value="ECO:0007669"/>
    <property type="project" value="InterPro"/>
</dbReference>
<dbReference type="PRINTS" id="PR00598">
    <property type="entry name" value="HTHMARR"/>
</dbReference>
<dbReference type="GO" id="GO:0006950">
    <property type="term" value="P:response to stress"/>
    <property type="evidence" value="ECO:0007669"/>
    <property type="project" value="TreeGrafter"/>
</dbReference>
<evidence type="ECO:0000256" key="2">
    <source>
        <dbReference type="ARBA" id="ARBA00023125"/>
    </source>
</evidence>
<keyword evidence="3" id="KW-0804">Transcription</keyword>
<dbReference type="SUPFAM" id="SSF46785">
    <property type="entry name" value="Winged helix' DNA-binding domain"/>
    <property type="match status" value="1"/>
</dbReference>